<dbReference type="GO" id="GO:0032993">
    <property type="term" value="C:protein-DNA complex"/>
    <property type="evidence" value="ECO:0007669"/>
    <property type="project" value="TreeGrafter"/>
</dbReference>
<feature type="domain" description="OmpR/PhoB-type" evidence="10">
    <location>
        <begin position="123"/>
        <end position="222"/>
    </location>
</feature>
<reference evidence="12 13" key="1">
    <citation type="submission" date="2017-01" db="EMBL/GenBank/DDBJ databases">
        <authorList>
            <person name="Mah S.A."/>
            <person name="Swanson W.J."/>
            <person name="Moy G.W."/>
            <person name="Vacquier V.D."/>
        </authorList>
    </citation>
    <scope>NUCLEOTIDE SEQUENCE [LARGE SCALE GENOMIC DNA]</scope>
    <source>
        <strain evidence="12 13">NIO-1016</strain>
    </source>
</reference>
<evidence type="ECO:0000256" key="7">
    <source>
        <dbReference type="PROSITE-ProRule" id="PRU00169"/>
    </source>
</evidence>
<dbReference type="GO" id="GO:0005829">
    <property type="term" value="C:cytosol"/>
    <property type="evidence" value="ECO:0007669"/>
    <property type="project" value="TreeGrafter"/>
</dbReference>
<proteinExistence type="predicted"/>
<evidence type="ECO:0000313" key="14">
    <source>
        <dbReference type="Proteomes" id="UP000215545"/>
    </source>
</evidence>
<dbReference type="PANTHER" id="PTHR48111:SF73">
    <property type="entry name" value="ALKALINE PHOSPHATASE SYNTHESIS TRANSCRIPTIONAL REGULATORY PROTEIN PHOP"/>
    <property type="match status" value="1"/>
</dbReference>
<dbReference type="InterPro" id="IPR016032">
    <property type="entry name" value="Sig_transdc_resp-reg_C-effctor"/>
</dbReference>
<dbReference type="SUPFAM" id="SSF52172">
    <property type="entry name" value="CheY-like"/>
    <property type="match status" value="1"/>
</dbReference>
<dbReference type="InterPro" id="IPR001867">
    <property type="entry name" value="OmpR/PhoB-type_DNA-bd"/>
</dbReference>
<dbReference type="PROSITE" id="PS51755">
    <property type="entry name" value="OMPR_PHOB"/>
    <property type="match status" value="1"/>
</dbReference>
<evidence type="ECO:0000313" key="11">
    <source>
        <dbReference type="EMBL" id="OXS77803.1"/>
    </source>
</evidence>
<dbReference type="AlphaFoldDB" id="A0A1N6VZ32"/>
<gene>
    <name evidence="11" type="ORF">B1B05_09355</name>
    <name evidence="12" type="ORF">SAMN05443094_10423</name>
</gene>
<dbReference type="PROSITE" id="PS50110">
    <property type="entry name" value="RESPONSE_REGULATORY"/>
    <property type="match status" value="1"/>
</dbReference>
<dbReference type="RefSeq" id="WP_052698564.1">
    <property type="nucleotide sequence ID" value="NZ_FTLX01000004.1"/>
</dbReference>
<accession>A0A1N6VZ32</accession>
<organism evidence="12 13">
    <name type="scientific">Domibacillus enclensis</name>
    <dbReference type="NCBI Taxonomy" id="1017273"/>
    <lineage>
        <taxon>Bacteria</taxon>
        <taxon>Bacillati</taxon>
        <taxon>Bacillota</taxon>
        <taxon>Bacilli</taxon>
        <taxon>Bacillales</taxon>
        <taxon>Bacillaceae</taxon>
        <taxon>Domibacillus</taxon>
    </lineage>
</organism>
<dbReference type="InterPro" id="IPR011006">
    <property type="entry name" value="CheY-like_superfamily"/>
</dbReference>
<reference evidence="11" key="3">
    <citation type="submission" date="2017-03" db="EMBL/GenBank/DDBJ databases">
        <authorList>
            <person name="Dastager S.G."/>
            <person name="Neurgaonkar P.S."/>
            <person name="Dharne M.S."/>
        </authorList>
    </citation>
    <scope>NUCLEOTIDE SEQUENCE</scope>
    <source>
        <strain evidence="11">DSM 25145</strain>
    </source>
</reference>
<evidence type="ECO:0000256" key="1">
    <source>
        <dbReference type="ARBA" id="ARBA00004496"/>
    </source>
</evidence>
<dbReference type="CDD" id="cd00383">
    <property type="entry name" value="trans_reg_C"/>
    <property type="match status" value="1"/>
</dbReference>
<dbReference type="EMBL" id="MWSK01000004">
    <property type="protein sequence ID" value="OXS77803.1"/>
    <property type="molecule type" value="Genomic_DNA"/>
</dbReference>
<dbReference type="PANTHER" id="PTHR48111">
    <property type="entry name" value="REGULATOR OF RPOS"/>
    <property type="match status" value="1"/>
</dbReference>
<dbReference type="Gene3D" id="3.40.50.2300">
    <property type="match status" value="1"/>
</dbReference>
<evidence type="ECO:0000313" key="12">
    <source>
        <dbReference type="EMBL" id="SIQ83080.1"/>
    </source>
</evidence>
<evidence type="ECO:0000256" key="2">
    <source>
        <dbReference type="ARBA" id="ARBA00022553"/>
    </source>
</evidence>
<feature type="domain" description="Response regulatory" evidence="9">
    <location>
        <begin position="3"/>
        <end position="115"/>
    </location>
</feature>
<dbReference type="InterPro" id="IPR001789">
    <property type="entry name" value="Sig_transdc_resp-reg_receiver"/>
</dbReference>
<evidence type="ECO:0000256" key="4">
    <source>
        <dbReference type="ARBA" id="ARBA00023015"/>
    </source>
</evidence>
<dbReference type="Proteomes" id="UP000215545">
    <property type="component" value="Unassembled WGS sequence"/>
</dbReference>
<feature type="modified residue" description="4-aspartylphosphate" evidence="7">
    <location>
        <position position="52"/>
    </location>
</feature>
<dbReference type="InterPro" id="IPR036388">
    <property type="entry name" value="WH-like_DNA-bd_sf"/>
</dbReference>
<dbReference type="Gene3D" id="1.10.10.10">
    <property type="entry name" value="Winged helix-like DNA-binding domain superfamily/Winged helix DNA-binding domain"/>
    <property type="match status" value="1"/>
</dbReference>
<evidence type="ECO:0000256" key="6">
    <source>
        <dbReference type="ARBA" id="ARBA00023163"/>
    </source>
</evidence>
<evidence type="ECO:0000259" key="9">
    <source>
        <dbReference type="PROSITE" id="PS50110"/>
    </source>
</evidence>
<dbReference type="SUPFAM" id="SSF46894">
    <property type="entry name" value="C-terminal effector domain of the bipartite response regulators"/>
    <property type="match status" value="1"/>
</dbReference>
<keyword evidence="14" id="KW-1185">Reference proteome</keyword>
<dbReference type="STRING" id="1017273.SAMN05443094_10423"/>
<protein>
    <submittedName>
        <fullName evidence="11 12">DNA-binding response regulator</fullName>
    </submittedName>
</protein>
<evidence type="ECO:0000256" key="5">
    <source>
        <dbReference type="ARBA" id="ARBA00023125"/>
    </source>
</evidence>
<dbReference type="GO" id="GO:0000156">
    <property type="term" value="F:phosphorelay response regulator activity"/>
    <property type="evidence" value="ECO:0007669"/>
    <property type="project" value="TreeGrafter"/>
</dbReference>
<dbReference type="EMBL" id="FTLX01000004">
    <property type="protein sequence ID" value="SIQ83080.1"/>
    <property type="molecule type" value="Genomic_DNA"/>
</dbReference>
<dbReference type="InterPro" id="IPR039420">
    <property type="entry name" value="WalR-like"/>
</dbReference>
<feature type="DNA-binding region" description="OmpR/PhoB-type" evidence="8">
    <location>
        <begin position="123"/>
        <end position="222"/>
    </location>
</feature>
<dbReference type="Pfam" id="PF00072">
    <property type="entry name" value="Response_reg"/>
    <property type="match status" value="1"/>
</dbReference>
<dbReference type="GO" id="GO:0006355">
    <property type="term" value="P:regulation of DNA-templated transcription"/>
    <property type="evidence" value="ECO:0007669"/>
    <property type="project" value="InterPro"/>
</dbReference>
<evidence type="ECO:0000256" key="8">
    <source>
        <dbReference type="PROSITE-ProRule" id="PRU01091"/>
    </source>
</evidence>
<evidence type="ECO:0000256" key="3">
    <source>
        <dbReference type="ARBA" id="ARBA00023012"/>
    </source>
</evidence>
<reference evidence="14" key="2">
    <citation type="submission" date="2017-03" db="EMBL/GenBank/DDBJ databases">
        <title>Bacillus sp. V-88(T) DSM27956, whole genome shotgun sequencing project.</title>
        <authorList>
            <person name="Dastager S.G."/>
            <person name="Neurgaonkar P.S."/>
            <person name="Dharne M.S."/>
        </authorList>
    </citation>
    <scope>NUCLEOTIDE SEQUENCE [LARGE SCALE GENOMIC DNA]</scope>
    <source>
        <strain evidence="14">DSM 25145</strain>
    </source>
</reference>
<comment type="subcellular location">
    <subcellularLocation>
        <location evidence="1">Cytoplasm</location>
    </subcellularLocation>
</comment>
<name>A0A1N6VZ32_9BACI</name>
<keyword evidence="4" id="KW-0805">Transcription regulation</keyword>
<evidence type="ECO:0000259" key="10">
    <source>
        <dbReference type="PROSITE" id="PS51755"/>
    </source>
</evidence>
<dbReference type="GO" id="GO:0000976">
    <property type="term" value="F:transcription cis-regulatory region binding"/>
    <property type="evidence" value="ECO:0007669"/>
    <property type="project" value="TreeGrafter"/>
</dbReference>
<keyword evidence="6" id="KW-0804">Transcription</keyword>
<dbReference type="Pfam" id="PF00486">
    <property type="entry name" value="Trans_reg_C"/>
    <property type="match status" value="1"/>
</dbReference>
<sequence>MYSVLIFLGEKDSLTVLHSLLKKEKIRCLFAVSEKDVIHMIQNERINLFVFDPSSSELWLKICKKVKTLSDIPILMVTESTDKESILNGLYAGADDFIAAPIDEDIFLAKIKANLRREGTVSVNEIHFNGLVLNKTRYETAYENTSLSLTQKEFSLLDCFLSNKNQVLTREQLIMQIWGYKYTDTRTVDSHIRNLRGKLRTVKFPIDDHLRTSWGYGYIWMTEGRKEKSTYHKSD</sequence>
<dbReference type="SMART" id="SM00862">
    <property type="entry name" value="Trans_reg_C"/>
    <property type="match status" value="1"/>
</dbReference>
<keyword evidence="5 8" id="KW-0238">DNA-binding</keyword>
<dbReference type="SMART" id="SM00448">
    <property type="entry name" value="REC"/>
    <property type="match status" value="1"/>
</dbReference>
<keyword evidence="3" id="KW-0902">Two-component regulatory system</keyword>
<evidence type="ECO:0000313" key="13">
    <source>
        <dbReference type="Proteomes" id="UP000186385"/>
    </source>
</evidence>
<keyword evidence="2 7" id="KW-0597">Phosphoprotein</keyword>
<dbReference type="Proteomes" id="UP000186385">
    <property type="component" value="Unassembled WGS sequence"/>
</dbReference>